<protein>
    <recommendedName>
        <fullName evidence="4">Bromodomain associated domain-containing protein</fullName>
    </recommendedName>
</protein>
<dbReference type="EMBL" id="JAPUFD010000014">
    <property type="protein sequence ID" value="MDI1491281.1"/>
    <property type="molecule type" value="Genomic_DNA"/>
</dbReference>
<dbReference type="InterPro" id="IPR009072">
    <property type="entry name" value="Histone-fold"/>
</dbReference>
<feature type="compositionally biased region" description="Low complexity" evidence="1">
    <location>
        <begin position="234"/>
        <end position="250"/>
    </location>
</feature>
<evidence type="ECO:0000256" key="1">
    <source>
        <dbReference type="SAM" id="MobiDB-lite"/>
    </source>
</evidence>
<accession>A0AA43TTT6</accession>
<dbReference type="GO" id="GO:0046982">
    <property type="term" value="F:protein heterodimerization activity"/>
    <property type="evidence" value="ECO:0007669"/>
    <property type="project" value="InterPro"/>
</dbReference>
<sequence>MASPSPLHLSLLRPPILHILRAAGFTATKSSVLDTVVDLASRYLILLATRTAIHTAPHSSLDQHSAPTITDVRMALRDTGALWPQLGEMEELAMGKEDMRGIENFLLWCRGPANAEIRRIAGMTPAANAEVMGGADGAAAAAKAEVDAAMGDAGAGKDDFLTVLKKKYAKTGEEARYQGTALGKEADARGVKVEGGEAGLDSIAAWEQRLREKMTGGVQGEGPDMQVFVDEAGSESSGSPLSELSGSPSE</sequence>
<evidence type="ECO:0008006" key="4">
    <source>
        <dbReference type="Google" id="ProtNLM"/>
    </source>
</evidence>
<name>A0AA43TTT6_9LECA</name>
<dbReference type="AlphaFoldDB" id="A0AA43TTT6"/>
<comment type="caution">
    <text evidence="2">The sequence shown here is derived from an EMBL/GenBank/DDBJ whole genome shotgun (WGS) entry which is preliminary data.</text>
</comment>
<proteinExistence type="predicted"/>
<dbReference type="Gene3D" id="1.10.20.10">
    <property type="entry name" value="Histone, subunit A"/>
    <property type="match status" value="1"/>
</dbReference>
<keyword evidence="3" id="KW-1185">Reference proteome</keyword>
<gene>
    <name evidence="2" type="ORF">OHK93_002490</name>
</gene>
<dbReference type="Proteomes" id="UP001161017">
    <property type="component" value="Unassembled WGS sequence"/>
</dbReference>
<evidence type="ECO:0000313" key="3">
    <source>
        <dbReference type="Proteomes" id="UP001161017"/>
    </source>
</evidence>
<feature type="region of interest" description="Disordered" evidence="1">
    <location>
        <begin position="215"/>
        <end position="250"/>
    </location>
</feature>
<organism evidence="2 3">
    <name type="scientific">Ramalina farinacea</name>
    <dbReference type="NCBI Taxonomy" id="258253"/>
    <lineage>
        <taxon>Eukaryota</taxon>
        <taxon>Fungi</taxon>
        <taxon>Dikarya</taxon>
        <taxon>Ascomycota</taxon>
        <taxon>Pezizomycotina</taxon>
        <taxon>Lecanoromycetes</taxon>
        <taxon>OSLEUM clade</taxon>
        <taxon>Lecanoromycetidae</taxon>
        <taxon>Lecanorales</taxon>
        <taxon>Lecanorineae</taxon>
        <taxon>Ramalinaceae</taxon>
        <taxon>Ramalina</taxon>
    </lineage>
</organism>
<evidence type="ECO:0000313" key="2">
    <source>
        <dbReference type="EMBL" id="MDI1491281.1"/>
    </source>
</evidence>
<reference evidence="2" key="1">
    <citation type="journal article" date="2023" name="Genome Biol. Evol.">
        <title>First Whole Genome Sequence and Flow Cytometry Genome Size Data for the Lichen-Forming Fungus Ramalina farinacea (Ascomycota).</title>
        <authorList>
            <person name="Llewellyn T."/>
            <person name="Mian S."/>
            <person name="Hill R."/>
            <person name="Leitch I.J."/>
            <person name="Gaya E."/>
        </authorList>
    </citation>
    <scope>NUCLEOTIDE SEQUENCE</scope>
    <source>
        <strain evidence="2">LIQ254RAFAR</strain>
    </source>
</reference>
<dbReference type="CDD" id="cd00076">
    <property type="entry name" value="HFD_SF"/>
    <property type="match status" value="1"/>
</dbReference>